<dbReference type="InterPro" id="IPR042070">
    <property type="entry name" value="PucR_C-HTH_sf"/>
</dbReference>
<evidence type="ECO:0000313" key="2">
    <source>
        <dbReference type="EMBL" id="RKS75534.1"/>
    </source>
</evidence>
<protein>
    <submittedName>
        <fullName evidence="2">PucR-like helix-turn-helix protein</fullName>
    </submittedName>
</protein>
<dbReference type="PANTHER" id="PTHR33744">
    <property type="entry name" value="CARBOHYDRATE DIACID REGULATOR"/>
    <property type="match status" value="1"/>
</dbReference>
<comment type="caution">
    <text evidence="2">The sequence shown here is derived from an EMBL/GenBank/DDBJ whole genome shotgun (WGS) entry which is preliminary data.</text>
</comment>
<proteinExistence type="predicted"/>
<name>A0A420XQN0_9ACTN</name>
<dbReference type="InParanoid" id="A0A420XQN0"/>
<dbReference type="Gene3D" id="1.10.10.2840">
    <property type="entry name" value="PucR C-terminal helix-turn-helix domain"/>
    <property type="match status" value="1"/>
</dbReference>
<evidence type="ECO:0000313" key="3">
    <source>
        <dbReference type="Proteomes" id="UP000281955"/>
    </source>
</evidence>
<dbReference type="InterPro" id="IPR025736">
    <property type="entry name" value="PucR_C-HTH_dom"/>
</dbReference>
<dbReference type="InterPro" id="IPR051448">
    <property type="entry name" value="CdaR-like_regulators"/>
</dbReference>
<evidence type="ECO:0000259" key="1">
    <source>
        <dbReference type="Pfam" id="PF13556"/>
    </source>
</evidence>
<dbReference type="Proteomes" id="UP000281955">
    <property type="component" value="Unassembled WGS sequence"/>
</dbReference>
<dbReference type="AlphaFoldDB" id="A0A420XQN0"/>
<dbReference type="PANTHER" id="PTHR33744:SF7">
    <property type="entry name" value="PUCR FAMILY TRANSCRIPTIONAL REGULATOR"/>
    <property type="match status" value="1"/>
</dbReference>
<organism evidence="2 3">
    <name type="scientific">Motilibacter peucedani</name>
    <dbReference type="NCBI Taxonomy" id="598650"/>
    <lineage>
        <taxon>Bacteria</taxon>
        <taxon>Bacillati</taxon>
        <taxon>Actinomycetota</taxon>
        <taxon>Actinomycetes</taxon>
        <taxon>Motilibacterales</taxon>
        <taxon>Motilibacteraceae</taxon>
        <taxon>Motilibacter</taxon>
    </lineage>
</organism>
<sequence length="363" mass="37873">MDPDAEASLRVIEYFDRLVNNGVSLEALTRAAAALACCTAGLRDAASGQIIRFDDKGGSAPPLELPVAIEAPVVVGEVTVGHVWLERQQVQPLDEILVERMAVTAAARWRPLTSTAGSTDVALVGLLIAADTDEDERARALRLLRLSPARSLRVAAVSASDGELGPAIASVVASVSALGGVARAARVGMVGAVVLQAPGDPLELLRCAPAAAGAERPARIHVGVGPCVPASRAQDSWTSARVAGQFAGAWRDERLVVWDDLGALATLASCPAEVALSNPDVRALAEMSRTSSGELDIDILLAFTWSGSARQAAAELHLHHSSITNRLRHVEAALGVSVDDPAGRLRAQTAAILWRLHGLRKAA</sequence>
<accession>A0A420XQN0</accession>
<keyword evidence="3" id="KW-1185">Reference proteome</keyword>
<reference evidence="2 3" key="1">
    <citation type="submission" date="2018-10" db="EMBL/GenBank/DDBJ databases">
        <title>Genomic Encyclopedia of Archaeal and Bacterial Type Strains, Phase II (KMG-II): from individual species to whole genera.</title>
        <authorList>
            <person name="Goeker M."/>
        </authorList>
    </citation>
    <scope>NUCLEOTIDE SEQUENCE [LARGE SCALE GENOMIC DNA]</scope>
    <source>
        <strain evidence="2 3">RP-AC37</strain>
    </source>
</reference>
<feature type="domain" description="PucR C-terminal helix-turn-helix" evidence="1">
    <location>
        <begin position="306"/>
        <end position="350"/>
    </location>
</feature>
<dbReference type="Pfam" id="PF13556">
    <property type="entry name" value="HTH_30"/>
    <property type="match status" value="1"/>
</dbReference>
<gene>
    <name evidence="2" type="ORF">CLV35_2004</name>
</gene>
<dbReference type="EMBL" id="RBWV01000011">
    <property type="protein sequence ID" value="RKS75534.1"/>
    <property type="molecule type" value="Genomic_DNA"/>
</dbReference>